<accession>A0A0E9QVL0</accession>
<evidence type="ECO:0000313" key="1">
    <source>
        <dbReference type="EMBL" id="JAH20859.1"/>
    </source>
</evidence>
<organism evidence="1">
    <name type="scientific">Anguilla anguilla</name>
    <name type="common">European freshwater eel</name>
    <name type="synonym">Muraena anguilla</name>
    <dbReference type="NCBI Taxonomy" id="7936"/>
    <lineage>
        <taxon>Eukaryota</taxon>
        <taxon>Metazoa</taxon>
        <taxon>Chordata</taxon>
        <taxon>Craniata</taxon>
        <taxon>Vertebrata</taxon>
        <taxon>Euteleostomi</taxon>
        <taxon>Actinopterygii</taxon>
        <taxon>Neopterygii</taxon>
        <taxon>Teleostei</taxon>
        <taxon>Anguilliformes</taxon>
        <taxon>Anguillidae</taxon>
        <taxon>Anguilla</taxon>
    </lineage>
</organism>
<proteinExistence type="predicted"/>
<dbReference type="EMBL" id="GBXM01087718">
    <property type="protein sequence ID" value="JAH20859.1"/>
    <property type="molecule type" value="Transcribed_RNA"/>
</dbReference>
<reference evidence="1" key="1">
    <citation type="submission" date="2014-11" db="EMBL/GenBank/DDBJ databases">
        <authorList>
            <person name="Amaro Gonzalez C."/>
        </authorList>
    </citation>
    <scope>NUCLEOTIDE SEQUENCE</scope>
</reference>
<name>A0A0E9QVL0_ANGAN</name>
<sequence>MSCVPLRLQVLGFEYLSQNIQPFTLWW</sequence>
<protein>
    <submittedName>
        <fullName evidence="1">Uncharacterized protein</fullName>
    </submittedName>
</protein>
<reference evidence="1" key="2">
    <citation type="journal article" date="2015" name="Fish Shellfish Immunol.">
        <title>Early steps in the European eel (Anguilla anguilla)-Vibrio vulnificus interaction in the gills: Role of the RtxA13 toxin.</title>
        <authorList>
            <person name="Callol A."/>
            <person name="Pajuelo D."/>
            <person name="Ebbesson L."/>
            <person name="Teles M."/>
            <person name="MacKenzie S."/>
            <person name="Amaro C."/>
        </authorList>
    </citation>
    <scope>NUCLEOTIDE SEQUENCE</scope>
</reference>
<dbReference type="AlphaFoldDB" id="A0A0E9QVL0"/>